<dbReference type="EMBL" id="KZ293423">
    <property type="protein sequence ID" value="PBK71803.1"/>
    <property type="molecule type" value="Genomic_DNA"/>
</dbReference>
<dbReference type="Proteomes" id="UP000218334">
    <property type="component" value="Unassembled WGS sequence"/>
</dbReference>
<reference evidence="2" key="1">
    <citation type="journal article" date="2017" name="Nat. Ecol. Evol.">
        <title>Genome expansion and lineage-specific genetic innovations in the forest pathogenic fungi Armillaria.</title>
        <authorList>
            <person name="Sipos G."/>
            <person name="Prasanna A.N."/>
            <person name="Walter M.C."/>
            <person name="O'Connor E."/>
            <person name="Balint B."/>
            <person name="Krizsan K."/>
            <person name="Kiss B."/>
            <person name="Hess J."/>
            <person name="Varga T."/>
            <person name="Slot J."/>
            <person name="Riley R."/>
            <person name="Boka B."/>
            <person name="Rigling D."/>
            <person name="Barry K."/>
            <person name="Lee J."/>
            <person name="Mihaltcheva S."/>
            <person name="LaButti K."/>
            <person name="Lipzen A."/>
            <person name="Waldron R."/>
            <person name="Moloney N.M."/>
            <person name="Sperisen C."/>
            <person name="Kredics L."/>
            <person name="Vagvoelgyi C."/>
            <person name="Patrignani A."/>
            <person name="Fitzpatrick D."/>
            <person name="Nagy I."/>
            <person name="Doyle S."/>
            <person name="Anderson J.B."/>
            <person name="Grigoriev I.V."/>
            <person name="Gueldener U."/>
            <person name="Muensterkoetter M."/>
            <person name="Nagy L.G."/>
        </authorList>
    </citation>
    <scope>NUCLEOTIDE SEQUENCE [LARGE SCALE GENOMIC DNA]</scope>
    <source>
        <strain evidence="2">28-4</strain>
    </source>
</reference>
<evidence type="ECO:0000313" key="2">
    <source>
        <dbReference type="Proteomes" id="UP000218334"/>
    </source>
</evidence>
<gene>
    <name evidence="1" type="ORF">ARMSODRAFT_1016797</name>
</gene>
<name>A0A2H3C6P9_9AGAR</name>
<dbReference type="AlphaFoldDB" id="A0A2H3C6P9"/>
<protein>
    <submittedName>
        <fullName evidence="1">Uncharacterized protein</fullName>
    </submittedName>
</protein>
<accession>A0A2H3C6P9</accession>
<proteinExistence type="predicted"/>
<organism evidence="1 2">
    <name type="scientific">Armillaria solidipes</name>
    <dbReference type="NCBI Taxonomy" id="1076256"/>
    <lineage>
        <taxon>Eukaryota</taxon>
        <taxon>Fungi</taxon>
        <taxon>Dikarya</taxon>
        <taxon>Basidiomycota</taxon>
        <taxon>Agaricomycotina</taxon>
        <taxon>Agaricomycetes</taxon>
        <taxon>Agaricomycetidae</taxon>
        <taxon>Agaricales</taxon>
        <taxon>Marasmiineae</taxon>
        <taxon>Physalacriaceae</taxon>
        <taxon>Armillaria</taxon>
    </lineage>
</organism>
<sequence>MNVHIAKDGEAVRILGAFIGNEVDMAALWLSILDKMQEKFESWESTHPTIEGRQLLIQMYASGFTQFLTRAQGMLSSVLERTQKIVHNFAWDNQGPTPINRTIQSAPIDSGGMQILDIKICNQAIEVMQLKSYLQLGDDHPVAGYVKDAIINRYMQKGTPRAQAQANIFL</sequence>
<evidence type="ECO:0000313" key="1">
    <source>
        <dbReference type="EMBL" id="PBK71803.1"/>
    </source>
</evidence>
<keyword evidence="2" id="KW-1185">Reference proteome</keyword>